<reference evidence="2" key="1">
    <citation type="submission" date="2022-11" db="UniProtKB">
        <authorList>
            <consortium name="WormBaseParasite"/>
        </authorList>
    </citation>
    <scope>IDENTIFICATION</scope>
</reference>
<sequence length="139" mass="15510">MVQLAWCIKGDHTPNRVTGGKATLNYKSDFGFEQFFLSIALTGKLIHVPRRKGEEGVLGSPPHHGVGEEVVLSFWATSGLWLPQDLRDMQRKVAPLSLSVHREGLMESEETVTLDEVRRGGRCAAEFENLVVLYCDIVM</sequence>
<dbReference type="AlphaFoldDB" id="A0A914RFF1"/>
<dbReference type="Proteomes" id="UP000887564">
    <property type="component" value="Unplaced"/>
</dbReference>
<dbReference type="WBParaSite" id="PEQ_0000042301-mRNA-1">
    <property type="protein sequence ID" value="PEQ_0000042301-mRNA-1"/>
    <property type="gene ID" value="PEQ_0000042301"/>
</dbReference>
<accession>A0A914RFF1</accession>
<keyword evidence="1" id="KW-1185">Reference proteome</keyword>
<evidence type="ECO:0000313" key="2">
    <source>
        <dbReference type="WBParaSite" id="PEQ_0000042301-mRNA-1"/>
    </source>
</evidence>
<evidence type="ECO:0000313" key="1">
    <source>
        <dbReference type="Proteomes" id="UP000887564"/>
    </source>
</evidence>
<protein>
    <submittedName>
        <fullName evidence="2">Uncharacterized protein</fullName>
    </submittedName>
</protein>
<organism evidence="1 2">
    <name type="scientific">Parascaris equorum</name>
    <name type="common">Equine roundworm</name>
    <dbReference type="NCBI Taxonomy" id="6256"/>
    <lineage>
        <taxon>Eukaryota</taxon>
        <taxon>Metazoa</taxon>
        <taxon>Ecdysozoa</taxon>
        <taxon>Nematoda</taxon>
        <taxon>Chromadorea</taxon>
        <taxon>Rhabditida</taxon>
        <taxon>Spirurina</taxon>
        <taxon>Ascaridomorpha</taxon>
        <taxon>Ascaridoidea</taxon>
        <taxon>Ascarididae</taxon>
        <taxon>Parascaris</taxon>
    </lineage>
</organism>
<proteinExistence type="predicted"/>
<name>A0A914RFF1_PAREQ</name>